<dbReference type="RefSeq" id="WP_209455618.1">
    <property type="nucleotide sequence ID" value="NZ_BAAACS010000017.1"/>
</dbReference>
<dbReference type="Proteomes" id="UP000767291">
    <property type="component" value="Unassembled WGS sequence"/>
</dbReference>
<dbReference type="EMBL" id="JAGGJX010000001">
    <property type="protein sequence ID" value="MBP1854032.1"/>
    <property type="molecule type" value="Genomic_DNA"/>
</dbReference>
<reference evidence="1 2" key="1">
    <citation type="submission" date="2021-03" db="EMBL/GenBank/DDBJ databases">
        <title>Genomic Encyclopedia of Type Strains, Phase IV (KMG-IV): sequencing the most valuable type-strain genomes for metagenomic binning, comparative biology and taxonomic classification.</title>
        <authorList>
            <person name="Goeker M."/>
        </authorList>
    </citation>
    <scope>NUCLEOTIDE SEQUENCE [LARGE SCALE GENOMIC DNA]</scope>
    <source>
        <strain evidence="1 2">DSM 1289</strain>
    </source>
</reference>
<accession>A0ABS4E7W3</accession>
<proteinExistence type="predicted"/>
<sequence>MINILNINEIITKINRLEAVKTVVNIRLDNLYLTTAETLQNAYIGDNSNIELIGVNGLRLDVHIKDIKEIKEMDKSIVIYFDKIQVMFSWN</sequence>
<gene>
    <name evidence="1" type="ORF">J2Z43_000422</name>
</gene>
<evidence type="ECO:0000313" key="2">
    <source>
        <dbReference type="Proteomes" id="UP000767291"/>
    </source>
</evidence>
<evidence type="ECO:0000313" key="1">
    <source>
        <dbReference type="EMBL" id="MBP1854032.1"/>
    </source>
</evidence>
<name>A0ABS4E7W3_9FIRM</name>
<keyword evidence="2" id="KW-1185">Reference proteome</keyword>
<comment type="caution">
    <text evidence="1">The sequence shown here is derived from an EMBL/GenBank/DDBJ whole genome shotgun (WGS) entry which is preliminary data.</text>
</comment>
<protein>
    <submittedName>
        <fullName evidence="1">Uncharacterized protein</fullName>
    </submittedName>
</protein>
<organism evidence="1 2">
    <name type="scientific">Metaclostridioides mangenotii</name>
    <dbReference type="NCBI Taxonomy" id="1540"/>
    <lineage>
        <taxon>Bacteria</taxon>
        <taxon>Bacillati</taxon>
        <taxon>Bacillota</taxon>
        <taxon>Clostridia</taxon>
        <taxon>Peptostreptococcales</taxon>
        <taxon>Peptostreptococcaceae</taxon>
        <taxon>Metaclostridioides</taxon>
    </lineage>
</organism>